<name>A0A0D3I7I1_EMIH1</name>
<keyword evidence="6 11" id="KW-0560">Oxidoreductase</keyword>
<feature type="domain" description="ACT" evidence="12">
    <location>
        <begin position="363"/>
        <end position="434"/>
    </location>
</feature>
<evidence type="ECO:0000256" key="6">
    <source>
        <dbReference type="ARBA" id="ARBA00023002"/>
    </source>
</evidence>
<protein>
    <recommendedName>
        <fullName evidence="8">2-oxoglutarate reductase</fullName>
        <ecNumber evidence="4">1.1.1.399</ecNumber>
        <ecNumber evidence="5">1.1.1.95</ecNumber>
    </recommendedName>
</protein>
<keyword evidence="7" id="KW-0520">NAD</keyword>
<dbReference type="AlphaFoldDB" id="A0A0D3I7I1"/>
<dbReference type="InterPro" id="IPR029752">
    <property type="entry name" value="D-isomer_DH_CS1"/>
</dbReference>
<dbReference type="InterPro" id="IPR054480">
    <property type="entry name" value="AHAS_small-like_ACT"/>
</dbReference>
<dbReference type="FunFam" id="3.40.50.720:FF:000041">
    <property type="entry name" value="D-3-phosphoglycerate dehydrogenase"/>
    <property type="match status" value="1"/>
</dbReference>
<dbReference type="OMA" id="SKGCWEV"/>
<dbReference type="PANTHER" id="PTHR43761:SF1">
    <property type="entry name" value="D-ISOMER SPECIFIC 2-HYDROXYACID DEHYDROGENASE CATALYTIC DOMAIN-CONTAINING PROTEIN-RELATED"/>
    <property type="match status" value="1"/>
</dbReference>
<dbReference type="CDD" id="cd12176">
    <property type="entry name" value="PGDH_3"/>
    <property type="match status" value="1"/>
</dbReference>
<dbReference type="KEGG" id="ehx:EMIHUDRAFT_420632"/>
<dbReference type="Pfam" id="PF02826">
    <property type="entry name" value="2-Hacid_dh_C"/>
    <property type="match status" value="1"/>
</dbReference>
<dbReference type="GO" id="GO:0006564">
    <property type="term" value="P:L-serine biosynthetic process"/>
    <property type="evidence" value="ECO:0007669"/>
    <property type="project" value="UniProtKB-ARBA"/>
</dbReference>
<comment type="catalytic activity">
    <reaction evidence="10">
        <text>(2R)-3-phosphoglycerate + NAD(+) = 3-phosphooxypyruvate + NADH + H(+)</text>
        <dbReference type="Rhea" id="RHEA:12641"/>
        <dbReference type="ChEBI" id="CHEBI:15378"/>
        <dbReference type="ChEBI" id="CHEBI:18110"/>
        <dbReference type="ChEBI" id="CHEBI:57540"/>
        <dbReference type="ChEBI" id="CHEBI:57945"/>
        <dbReference type="ChEBI" id="CHEBI:58272"/>
        <dbReference type="EC" id="1.1.1.95"/>
    </reaction>
</comment>
<evidence type="ECO:0000256" key="2">
    <source>
        <dbReference type="ARBA" id="ARBA00005216"/>
    </source>
</evidence>
<evidence type="ECO:0000256" key="3">
    <source>
        <dbReference type="ARBA" id="ARBA00005854"/>
    </source>
</evidence>
<dbReference type="InterPro" id="IPR006140">
    <property type="entry name" value="D-isomer_DH_NAD-bd"/>
</dbReference>
<evidence type="ECO:0000256" key="8">
    <source>
        <dbReference type="ARBA" id="ARBA00030455"/>
    </source>
</evidence>
<dbReference type="HOGENOM" id="CLU_019796_9_2_1"/>
<evidence type="ECO:0000256" key="11">
    <source>
        <dbReference type="RuleBase" id="RU003719"/>
    </source>
</evidence>
<dbReference type="InterPro" id="IPR029753">
    <property type="entry name" value="D-isomer_DH_CS"/>
</dbReference>
<dbReference type="GO" id="GO:0051287">
    <property type="term" value="F:NAD binding"/>
    <property type="evidence" value="ECO:0007669"/>
    <property type="project" value="InterPro"/>
</dbReference>
<keyword evidence="14" id="KW-1185">Reference proteome</keyword>
<proteinExistence type="inferred from homology"/>
<dbReference type="PROSITE" id="PS00671">
    <property type="entry name" value="D_2_HYDROXYACID_DH_3"/>
    <property type="match status" value="1"/>
</dbReference>
<dbReference type="SUPFAM" id="SSF52283">
    <property type="entry name" value="Formate/glycerate dehydrogenase catalytic domain-like"/>
    <property type="match status" value="1"/>
</dbReference>
<dbReference type="InterPro" id="IPR045865">
    <property type="entry name" value="ACT-like_dom_sf"/>
</dbReference>
<dbReference type="Pfam" id="PF00389">
    <property type="entry name" value="2-Hacid_dh"/>
    <property type="match status" value="1"/>
</dbReference>
<dbReference type="SUPFAM" id="SSF55021">
    <property type="entry name" value="ACT-like"/>
    <property type="match status" value="1"/>
</dbReference>
<dbReference type="Gene3D" id="3.30.70.260">
    <property type="match status" value="1"/>
</dbReference>
<evidence type="ECO:0000313" key="13">
    <source>
        <dbReference type="EnsemblProtists" id="EOD07216"/>
    </source>
</evidence>
<dbReference type="EC" id="1.1.1.399" evidence="4"/>
<dbReference type="InterPro" id="IPR036291">
    <property type="entry name" value="NAD(P)-bd_dom_sf"/>
</dbReference>
<evidence type="ECO:0000256" key="7">
    <source>
        <dbReference type="ARBA" id="ARBA00023027"/>
    </source>
</evidence>
<dbReference type="NCBIfam" id="NF008759">
    <property type="entry name" value="PRK11790.1"/>
    <property type="match status" value="1"/>
</dbReference>
<dbReference type="GO" id="GO:0004617">
    <property type="term" value="F:phosphoglycerate dehydrogenase activity"/>
    <property type="evidence" value="ECO:0007669"/>
    <property type="project" value="UniProtKB-EC"/>
</dbReference>
<dbReference type="GO" id="GO:0047545">
    <property type="term" value="F:(S)-2-hydroxyglutarate dehydrogenase activity"/>
    <property type="evidence" value="ECO:0007669"/>
    <property type="project" value="UniProtKB-ARBA"/>
</dbReference>
<dbReference type="PANTHER" id="PTHR43761">
    <property type="entry name" value="D-ISOMER SPECIFIC 2-HYDROXYACID DEHYDROGENASE FAMILY PROTEIN (AFU_ORTHOLOGUE AFUA_1G13630)"/>
    <property type="match status" value="1"/>
</dbReference>
<dbReference type="PaxDb" id="2903-EOD07216"/>
<dbReference type="STRING" id="2903.R1D8F9"/>
<dbReference type="SUPFAM" id="SSF51735">
    <property type="entry name" value="NAD(P)-binding Rossmann-fold domains"/>
    <property type="match status" value="1"/>
</dbReference>
<comment type="pathway">
    <text evidence="2">Amino-acid biosynthesis; L-serine biosynthesis; L-serine from 3-phospho-D-glycerate: step 1/3.</text>
</comment>
<evidence type="ECO:0000256" key="4">
    <source>
        <dbReference type="ARBA" id="ARBA00013001"/>
    </source>
</evidence>
<reference evidence="14" key="1">
    <citation type="journal article" date="2013" name="Nature">
        <title>Pan genome of the phytoplankton Emiliania underpins its global distribution.</title>
        <authorList>
            <person name="Read B.A."/>
            <person name="Kegel J."/>
            <person name="Klute M.J."/>
            <person name="Kuo A."/>
            <person name="Lefebvre S.C."/>
            <person name="Maumus F."/>
            <person name="Mayer C."/>
            <person name="Miller J."/>
            <person name="Monier A."/>
            <person name="Salamov A."/>
            <person name="Young J."/>
            <person name="Aguilar M."/>
            <person name="Claverie J.M."/>
            <person name="Frickenhaus S."/>
            <person name="Gonzalez K."/>
            <person name="Herman E.K."/>
            <person name="Lin Y.C."/>
            <person name="Napier J."/>
            <person name="Ogata H."/>
            <person name="Sarno A.F."/>
            <person name="Shmutz J."/>
            <person name="Schroeder D."/>
            <person name="de Vargas C."/>
            <person name="Verret F."/>
            <person name="von Dassow P."/>
            <person name="Valentin K."/>
            <person name="Van de Peer Y."/>
            <person name="Wheeler G."/>
            <person name="Dacks J.B."/>
            <person name="Delwiche C.F."/>
            <person name="Dyhrman S.T."/>
            <person name="Glockner G."/>
            <person name="John U."/>
            <person name="Richards T."/>
            <person name="Worden A.Z."/>
            <person name="Zhang X."/>
            <person name="Grigoriev I.V."/>
            <person name="Allen A.E."/>
            <person name="Bidle K."/>
            <person name="Borodovsky M."/>
            <person name="Bowler C."/>
            <person name="Brownlee C."/>
            <person name="Cock J.M."/>
            <person name="Elias M."/>
            <person name="Gladyshev V.N."/>
            <person name="Groth M."/>
            <person name="Guda C."/>
            <person name="Hadaegh A."/>
            <person name="Iglesias-Rodriguez M.D."/>
            <person name="Jenkins J."/>
            <person name="Jones B.M."/>
            <person name="Lawson T."/>
            <person name="Leese F."/>
            <person name="Lindquist E."/>
            <person name="Lobanov A."/>
            <person name="Lomsadze A."/>
            <person name="Malik S.B."/>
            <person name="Marsh M.E."/>
            <person name="Mackinder L."/>
            <person name="Mock T."/>
            <person name="Mueller-Roeber B."/>
            <person name="Pagarete A."/>
            <person name="Parker M."/>
            <person name="Probert I."/>
            <person name="Quesneville H."/>
            <person name="Raines C."/>
            <person name="Rensing S.A."/>
            <person name="Riano-Pachon D.M."/>
            <person name="Richier S."/>
            <person name="Rokitta S."/>
            <person name="Shiraiwa Y."/>
            <person name="Soanes D.M."/>
            <person name="van der Giezen M."/>
            <person name="Wahlund T.M."/>
            <person name="Williams B."/>
            <person name="Wilson W."/>
            <person name="Wolfe G."/>
            <person name="Wurch L.L."/>
        </authorList>
    </citation>
    <scope>NUCLEOTIDE SEQUENCE</scope>
</reference>
<dbReference type="InterPro" id="IPR002912">
    <property type="entry name" value="ACT_dom"/>
</dbReference>
<evidence type="ECO:0000256" key="10">
    <source>
        <dbReference type="ARBA" id="ARBA00048731"/>
    </source>
</evidence>
<dbReference type="Gene3D" id="3.40.50.720">
    <property type="entry name" value="NAD(P)-binding Rossmann-like Domain"/>
    <property type="match status" value="2"/>
</dbReference>
<dbReference type="PROSITE" id="PS00065">
    <property type="entry name" value="D_2_HYDROXYACID_DH_1"/>
    <property type="match status" value="1"/>
</dbReference>
<dbReference type="Pfam" id="PF22629">
    <property type="entry name" value="ACT_AHAS_ss"/>
    <property type="match status" value="1"/>
</dbReference>
<dbReference type="EC" id="1.1.1.95" evidence="5"/>
<dbReference type="EnsemblProtists" id="EOD07216">
    <property type="protein sequence ID" value="EOD07216"/>
    <property type="gene ID" value="EMIHUDRAFT_420632"/>
</dbReference>
<dbReference type="eggNOG" id="KOG0068">
    <property type="taxonomic scope" value="Eukaryota"/>
</dbReference>
<evidence type="ECO:0000256" key="5">
    <source>
        <dbReference type="ARBA" id="ARBA00013143"/>
    </source>
</evidence>
<dbReference type="InterPro" id="IPR050418">
    <property type="entry name" value="D-iso_2-hydroxyacid_DH_PdxB"/>
</dbReference>
<reference evidence="13" key="2">
    <citation type="submission" date="2024-10" db="UniProtKB">
        <authorList>
            <consortium name="EnsemblProtists"/>
        </authorList>
    </citation>
    <scope>IDENTIFICATION</scope>
</reference>
<evidence type="ECO:0000256" key="9">
    <source>
        <dbReference type="ARBA" id="ARBA00048126"/>
    </source>
</evidence>
<dbReference type="PROSITE" id="PS51671">
    <property type="entry name" value="ACT"/>
    <property type="match status" value="1"/>
</dbReference>
<comment type="function">
    <text evidence="1">Catalyzes the reversible oxidation of 3-phospho-D-glycerate to 3-phosphonooxypyruvate, the first step of the phosphorylated L-serine biosynthesis pathway. Also catalyzes the reversible oxidation of 2-hydroxyglutarate to 2-oxoglutarate.</text>
</comment>
<dbReference type="GeneID" id="17253219"/>
<dbReference type="RefSeq" id="XP_005759645.1">
    <property type="nucleotide sequence ID" value="XM_005759588.1"/>
</dbReference>
<accession>A0A0D3I7I1</accession>
<dbReference type="Proteomes" id="UP000013827">
    <property type="component" value="Unassembled WGS sequence"/>
</dbReference>
<dbReference type="UniPathway" id="UPA00135">
    <property type="reaction ID" value="UER00196"/>
</dbReference>
<dbReference type="InterPro" id="IPR006139">
    <property type="entry name" value="D-isomer_2_OHA_DH_cat_dom"/>
</dbReference>
<evidence type="ECO:0000313" key="14">
    <source>
        <dbReference type="Proteomes" id="UP000013827"/>
    </source>
</evidence>
<organism evidence="13 14">
    <name type="scientific">Emiliania huxleyi (strain CCMP1516)</name>
    <dbReference type="NCBI Taxonomy" id="280463"/>
    <lineage>
        <taxon>Eukaryota</taxon>
        <taxon>Haptista</taxon>
        <taxon>Haptophyta</taxon>
        <taxon>Prymnesiophyceae</taxon>
        <taxon>Isochrysidales</taxon>
        <taxon>Noelaerhabdaceae</taxon>
        <taxon>Emiliania</taxon>
    </lineage>
</organism>
<comment type="similarity">
    <text evidence="3 11">Belongs to the D-isomer specific 2-hydroxyacid dehydrogenase family.</text>
</comment>
<sequence length="434" mass="46944">MKPSAPPTRFPKNKVRILLLENVHQRAIDMFHQEGFYVETATALSKEELLDKLAGRNGHEAIHAIGVRSKTVLSAECFELAKRLLCVGCYCIGTDNHDLPKAEQCGIPIFNAPFANTRSVAELVITEIIALSRQLMDRSAECHRGGWYKARRFRDALQSPPPQVSKGCCEVRGKTLGIVGYGHVGSQVSVLAESLGMRVVYHDVIPKMALGNASQCGSMEEVLEQADYVTLHVPRLPSTKNLIGAAQLAAMKKGSYLINAARGEVVVVDDLAEALRSGHLAGAAADVFPSEPKKNGEELFESPLCGLPNVILTPHIGGSTEEAQAAIGVEVASAMIKCINTGVTYGAVNFPQVDIMPRVGTHRLINCHRNVPGVLMKVNTALSQAGCNIFAQQLTTSETVGYMVVDVDVFTSEECMTIIKSLGESIRSRILWAQ</sequence>
<evidence type="ECO:0000259" key="12">
    <source>
        <dbReference type="PROSITE" id="PS51671"/>
    </source>
</evidence>
<evidence type="ECO:0000256" key="1">
    <source>
        <dbReference type="ARBA" id="ARBA00003800"/>
    </source>
</evidence>
<comment type="catalytic activity">
    <reaction evidence="9">
        <text>(R)-2-hydroxyglutarate + NAD(+) = 2-oxoglutarate + NADH + H(+)</text>
        <dbReference type="Rhea" id="RHEA:49612"/>
        <dbReference type="ChEBI" id="CHEBI:15378"/>
        <dbReference type="ChEBI" id="CHEBI:15801"/>
        <dbReference type="ChEBI" id="CHEBI:16810"/>
        <dbReference type="ChEBI" id="CHEBI:57540"/>
        <dbReference type="ChEBI" id="CHEBI:57945"/>
        <dbReference type="EC" id="1.1.1.399"/>
    </reaction>
</comment>